<evidence type="ECO:0000313" key="8">
    <source>
        <dbReference type="Proteomes" id="UP000183832"/>
    </source>
</evidence>
<sequence length="210" mass="24110">MTTIWTVIGDILSVLTIGTCLVSKFPQILTIYQQKSAQGLSLKSLTIEVISYSISTLYNFTNRYRWINYFEYIVLIIQDYILVAVVLFYRRQINQKTIMIFTSYVVIVSLFGFSILPKSILTFLIPGTLPMSVISKSMQLVEIIRTKDSRAISSITWFISAFSNLTRIYTIMLDSMDYMLLTNFVVSTLLSSAVFVSVLYYKNPQKVKDN</sequence>
<evidence type="ECO:0000256" key="3">
    <source>
        <dbReference type="ARBA" id="ARBA00022989"/>
    </source>
</evidence>
<evidence type="ECO:0000256" key="6">
    <source>
        <dbReference type="SAM" id="Phobius"/>
    </source>
</evidence>
<dbReference type="PANTHER" id="PTHR12226">
    <property type="entry name" value="MANNOSE-P-DOLICHOL UTILIZATION DEFECT 1 LEC35 -RELATED"/>
    <property type="match status" value="1"/>
</dbReference>
<accession>A0A1J1IKZ9</accession>
<keyword evidence="2 5" id="KW-0812">Transmembrane</keyword>
<dbReference type="EMBL" id="CVRI01000054">
    <property type="protein sequence ID" value="CRL00228.1"/>
    <property type="molecule type" value="Genomic_DNA"/>
</dbReference>
<comment type="subcellular location">
    <subcellularLocation>
        <location evidence="1 5">Membrane</location>
        <topology evidence="1 5">Multi-pass membrane protein</topology>
    </subcellularLocation>
</comment>
<evidence type="ECO:0000256" key="5">
    <source>
        <dbReference type="PIRNR" id="PIRNR023381"/>
    </source>
</evidence>
<dbReference type="AlphaFoldDB" id="A0A1J1IKZ9"/>
<dbReference type="PIRSF" id="PIRSF023381">
    <property type="entry name" value="MannP-dilichol_defect-1p"/>
    <property type="match status" value="1"/>
</dbReference>
<dbReference type="SMART" id="SM00679">
    <property type="entry name" value="CTNS"/>
    <property type="match status" value="1"/>
</dbReference>
<dbReference type="Pfam" id="PF04193">
    <property type="entry name" value="PQ-loop"/>
    <property type="match status" value="1"/>
</dbReference>
<keyword evidence="4 5" id="KW-0472">Membrane</keyword>
<evidence type="ECO:0000313" key="7">
    <source>
        <dbReference type="EMBL" id="CRL00228.1"/>
    </source>
</evidence>
<dbReference type="InterPro" id="IPR016817">
    <property type="entry name" value="MannP-dilichol_defect-1"/>
</dbReference>
<dbReference type="InterPro" id="IPR006603">
    <property type="entry name" value="PQ-loop_rpt"/>
</dbReference>
<proteinExistence type="predicted"/>
<feature type="transmembrane region" description="Helical" evidence="6">
    <location>
        <begin position="98"/>
        <end position="117"/>
    </location>
</feature>
<feature type="transmembrane region" description="Helical" evidence="6">
    <location>
        <begin position="178"/>
        <end position="201"/>
    </location>
</feature>
<organism evidence="7 8">
    <name type="scientific">Clunio marinus</name>
    <dbReference type="NCBI Taxonomy" id="568069"/>
    <lineage>
        <taxon>Eukaryota</taxon>
        <taxon>Metazoa</taxon>
        <taxon>Ecdysozoa</taxon>
        <taxon>Arthropoda</taxon>
        <taxon>Hexapoda</taxon>
        <taxon>Insecta</taxon>
        <taxon>Pterygota</taxon>
        <taxon>Neoptera</taxon>
        <taxon>Endopterygota</taxon>
        <taxon>Diptera</taxon>
        <taxon>Nematocera</taxon>
        <taxon>Chironomoidea</taxon>
        <taxon>Chironomidae</taxon>
        <taxon>Clunio</taxon>
    </lineage>
</organism>
<evidence type="ECO:0000256" key="1">
    <source>
        <dbReference type="ARBA" id="ARBA00004141"/>
    </source>
</evidence>
<gene>
    <name evidence="7" type="ORF">CLUMA_CG013502</name>
</gene>
<dbReference type="OrthoDB" id="271506at2759"/>
<keyword evidence="8" id="KW-1185">Reference proteome</keyword>
<dbReference type="GO" id="GO:0016020">
    <property type="term" value="C:membrane"/>
    <property type="evidence" value="ECO:0007669"/>
    <property type="project" value="UniProtKB-SubCell"/>
</dbReference>
<name>A0A1J1IKZ9_9DIPT</name>
<evidence type="ECO:0000256" key="2">
    <source>
        <dbReference type="ARBA" id="ARBA00022692"/>
    </source>
</evidence>
<feature type="transmembrane region" description="Helical" evidence="6">
    <location>
        <begin position="69"/>
        <end position="89"/>
    </location>
</feature>
<dbReference type="Proteomes" id="UP000183832">
    <property type="component" value="Unassembled WGS sequence"/>
</dbReference>
<protein>
    <recommendedName>
        <fullName evidence="5">Solute carrier family 66 member 3</fullName>
    </recommendedName>
</protein>
<dbReference type="STRING" id="568069.A0A1J1IKZ9"/>
<dbReference type="Gene3D" id="1.20.1280.290">
    <property type="match status" value="2"/>
</dbReference>
<dbReference type="PANTHER" id="PTHR12226:SF3">
    <property type="entry name" value="SOLUTE CARRIER FAMILY 66 MEMBER 3"/>
    <property type="match status" value="1"/>
</dbReference>
<evidence type="ECO:0000256" key="4">
    <source>
        <dbReference type="ARBA" id="ARBA00023136"/>
    </source>
</evidence>
<reference evidence="7 8" key="1">
    <citation type="submission" date="2015-04" db="EMBL/GenBank/DDBJ databases">
        <authorList>
            <person name="Syromyatnikov M.Y."/>
            <person name="Popov V.N."/>
        </authorList>
    </citation>
    <scope>NUCLEOTIDE SEQUENCE [LARGE SCALE GENOMIC DNA]</scope>
</reference>
<keyword evidence="3 5" id="KW-1133">Transmembrane helix</keyword>